<proteinExistence type="predicted"/>
<comment type="caution">
    <text evidence="3">The sequence shown here is derived from an EMBL/GenBank/DDBJ whole genome shotgun (WGS) entry which is preliminary data.</text>
</comment>
<evidence type="ECO:0000313" key="3">
    <source>
        <dbReference type="EMBL" id="EON34847.1"/>
    </source>
</evidence>
<dbReference type="SUPFAM" id="SSF57850">
    <property type="entry name" value="RING/U-box"/>
    <property type="match status" value="1"/>
</dbReference>
<evidence type="ECO:0000313" key="4">
    <source>
        <dbReference type="Proteomes" id="UP000013569"/>
    </source>
</evidence>
<dbReference type="GO" id="GO:0008270">
    <property type="term" value="F:zinc ion binding"/>
    <property type="evidence" value="ECO:0007669"/>
    <property type="project" value="InterPro"/>
</dbReference>
<dbReference type="PROSITE" id="PS50271">
    <property type="entry name" value="ZF_UBP"/>
    <property type="match status" value="1"/>
</dbReference>
<dbReference type="EMBL" id="AQPW01000001">
    <property type="protein sequence ID" value="EON34847.1"/>
    <property type="molecule type" value="Genomic_DNA"/>
</dbReference>
<dbReference type="Gene3D" id="3.30.40.10">
    <property type="entry name" value="Zinc/RING finger domain, C3HC4 (zinc finger)"/>
    <property type="match status" value="1"/>
</dbReference>
<dbReference type="PATRIC" id="fig|1316928.3.peg.264"/>
<evidence type="ECO:0000256" key="1">
    <source>
        <dbReference type="SAM" id="MobiDB-lite"/>
    </source>
</evidence>
<dbReference type="AlphaFoldDB" id="R7YFY3"/>
<evidence type="ECO:0000259" key="2">
    <source>
        <dbReference type="PROSITE" id="PS50271"/>
    </source>
</evidence>
<accession>R7YFY3</accession>
<dbReference type="Proteomes" id="UP000013569">
    <property type="component" value="Unassembled WGS sequence"/>
</dbReference>
<dbReference type="Pfam" id="PF02148">
    <property type="entry name" value="zf-UBP"/>
    <property type="match status" value="1"/>
</dbReference>
<protein>
    <recommendedName>
        <fullName evidence="2">UBP-type domain-containing protein</fullName>
    </recommendedName>
</protein>
<organism evidence="3 4">
    <name type="scientific">Gordonia terrae C-6</name>
    <dbReference type="NCBI Taxonomy" id="1316928"/>
    <lineage>
        <taxon>Bacteria</taxon>
        <taxon>Bacillati</taxon>
        <taxon>Actinomycetota</taxon>
        <taxon>Actinomycetes</taxon>
        <taxon>Mycobacteriales</taxon>
        <taxon>Gordoniaceae</taxon>
        <taxon>Gordonia</taxon>
    </lineage>
</organism>
<sequence length="122" mass="12932">MSSMQIFRRKSSSPVASGPPEAGSDSSTATARCAELEAFDAAPAGDPAPAAGDARSCQDCVAIGETHWAHLRKCLTCGHIGCCDSSPRRHATGHFHDTGHPVMRSAEPGEVWRWCFVHEVTG</sequence>
<feature type="region of interest" description="Disordered" evidence="1">
    <location>
        <begin position="1"/>
        <end position="29"/>
    </location>
</feature>
<feature type="domain" description="UBP-type" evidence="2">
    <location>
        <begin position="31"/>
        <end position="122"/>
    </location>
</feature>
<reference evidence="3 4" key="1">
    <citation type="journal article" date="2013" name="Genome Announc.">
        <title>Draft Genome Sequence of a Benzothiophene-Desulfurizing Bacterium, Gordona terrae Strain C-6.</title>
        <authorList>
            <person name="Wang W."/>
            <person name="Ma T."/>
            <person name="Ren Y."/>
            <person name="Li G."/>
        </authorList>
    </citation>
    <scope>NUCLEOTIDE SEQUENCE [LARGE SCALE GENOMIC DNA]</scope>
    <source>
        <strain evidence="3 4">C-6</strain>
    </source>
</reference>
<name>R7YFY3_9ACTN</name>
<dbReference type="InterPro" id="IPR001607">
    <property type="entry name" value="Znf_UBP"/>
</dbReference>
<gene>
    <name evidence="3" type="ORF">GTC6_01290</name>
</gene>
<dbReference type="InterPro" id="IPR013083">
    <property type="entry name" value="Znf_RING/FYVE/PHD"/>
</dbReference>